<organism evidence="1 2">
    <name type="scientific">Pseudomonas lutea</name>
    <dbReference type="NCBI Taxonomy" id="243924"/>
    <lineage>
        <taxon>Bacteria</taxon>
        <taxon>Pseudomonadati</taxon>
        <taxon>Pseudomonadota</taxon>
        <taxon>Gammaproteobacteria</taxon>
        <taxon>Pseudomonadales</taxon>
        <taxon>Pseudomonadaceae</taxon>
        <taxon>Pseudomonas</taxon>
    </lineage>
</organism>
<evidence type="ECO:0008006" key="3">
    <source>
        <dbReference type="Google" id="ProtNLM"/>
    </source>
</evidence>
<dbReference type="AlphaFoldDB" id="A0A9X0JGV8"/>
<accession>A0A9X0JGV8</accession>
<evidence type="ECO:0000313" key="2">
    <source>
        <dbReference type="Proteomes" id="UP000029719"/>
    </source>
</evidence>
<gene>
    <name evidence="1" type="ORF">LT42_25430</name>
</gene>
<name>A0A9X0JGV8_9PSED</name>
<proteinExistence type="predicted"/>
<dbReference type="OrthoDB" id="6903127at2"/>
<comment type="caution">
    <text evidence="1">The sequence shown here is derived from an EMBL/GenBank/DDBJ whole genome shotgun (WGS) entry which is preliminary data.</text>
</comment>
<dbReference type="EMBL" id="JRMB01000005">
    <property type="protein sequence ID" value="KGF62101.1"/>
    <property type="molecule type" value="Genomic_DNA"/>
</dbReference>
<evidence type="ECO:0000313" key="1">
    <source>
        <dbReference type="EMBL" id="KGF62101.1"/>
    </source>
</evidence>
<dbReference type="Proteomes" id="UP000029719">
    <property type="component" value="Unassembled WGS sequence"/>
</dbReference>
<protein>
    <recommendedName>
        <fullName evidence="3">Lipoprotein</fullName>
    </recommendedName>
</protein>
<dbReference type="RefSeq" id="WP_037019410.1">
    <property type="nucleotide sequence ID" value="NZ_JRMB01000005.1"/>
</dbReference>
<dbReference type="PROSITE" id="PS51257">
    <property type="entry name" value="PROKAR_LIPOPROTEIN"/>
    <property type="match status" value="1"/>
</dbReference>
<sequence>MRKLIFALMACAALVGCSDKGKDFVGVWKLSDKLPETLTVTKVDDGYRVMSHIDKDDHGYMNVEIFVYPESDKLLVSKEKKRALELGSDGNLTSYLRMKPQIFAKAN</sequence>
<reference evidence="1 2" key="1">
    <citation type="submission" date="2014-09" db="EMBL/GenBank/DDBJ databases">
        <title>Genome sequence of Pseudomonas lutea strain DSM 17257T.</title>
        <authorList>
            <person name="Kwak Y."/>
            <person name="Shin J.-H."/>
        </authorList>
    </citation>
    <scope>NUCLEOTIDE SEQUENCE [LARGE SCALE GENOMIC DNA]</scope>
    <source>
        <strain evidence="1 2">DSM 17257</strain>
    </source>
</reference>